<accession>A0A6A4STT8</accession>
<reference evidence="4 5" key="1">
    <citation type="submission" date="2019-06" db="EMBL/GenBank/DDBJ databases">
        <title>Draft genomes of female and male turbot (Scophthalmus maximus).</title>
        <authorList>
            <person name="Xu H."/>
            <person name="Xu X.-W."/>
            <person name="Shao C."/>
            <person name="Chen S."/>
        </authorList>
    </citation>
    <scope>NUCLEOTIDE SEQUENCE [LARGE SCALE GENOMIC DNA]</scope>
    <source>
        <strain evidence="4">Ysfricsl-2016a</strain>
        <tissue evidence="4">Blood</tissue>
    </source>
</reference>
<dbReference type="InterPro" id="IPR015422">
    <property type="entry name" value="PyrdxlP-dep_Trfase_small"/>
</dbReference>
<protein>
    <submittedName>
        <fullName evidence="4">Uncharacterized protein</fullName>
    </submittedName>
</protein>
<dbReference type="PANTHER" id="PTHR21152:SF22">
    <property type="entry name" value="ALANINE--GLYOXYLATE AMINOTRANSFERASE"/>
    <property type="match status" value="1"/>
</dbReference>
<dbReference type="GO" id="GO:0005777">
    <property type="term" value="C:peroxisome"/>
    <property type="evidence" value="ECO:0007669"/>
    <property type="project" value="TreeGrafter"/>
</dbReference>
<keyword evidence="2" id="KW-0663">Pyridoxal phosphate</keyword>
<evidence type="ECO:0000256" key="1">
    <source>
        <dbReference type="ARBA" id="ARBA00001933"/>
    </source>
</evidence>
<dbReference type="GO" id="GO:0004760">
    <property type="term" value="F:L-serine-pyruvate transaminase activity"/>
    <property type="evidence" value="ECO:0007669"/>
    <property type="project" value="TreeGrafter"/>
</dbReference>
<dbReference type="Gene3D" id="3.40.640.10">
    <property type="entry name" value="Type I PLP-dependent aspartate aminotransferase-like (Major domain)"/>
    <property type="match status" value="1"/>
</dbReference>
<dbReference type="InterPro" id="IPR015424">
    <property type="entry name" value="PyrdxlP-dep_Trfase"/>
</dbReference>
<organism evidence="4 5">
    <name type="scientific">Scophthalmus maximus</name>
    <name type="common">Turbot</name>
    <name type="synonym">Psetta maxima</name>
    <dbReference type="NCBI Taxonomy" id="52904"/>
    <lineage>
        <taxon>Eukaryota</taxon>
        <taxon>Metazoa</taxon>
        <taxon>Chordata</taxon>
        <taxon>Craniata</taxon>
        <taxon>Vertebrata</taxon>
        <taxon>Euteleostomi</taxon>
        <taxon>Actinopterygii</taxon>
        <taxon>Neopterygii</taxon>
        <taxon>Teleostei</taxon>
        <taxon>Neoteleostei</taxon>
        <taxon>Acanthomorphata</taxon>
        <taxon>Carangaria</taxon>
        <taxon>Pleuronectiformes</taxon>
        <taxon>Pleuronectoidei</taxon>
        <taxon>Scophthalmidae</taxon>
        <taxon>Scophthalmus</taxon>
    </lineage>
</organism>
<sequence length="223" mass="24571">MSSIPVPPPKCLQKPLVVPHRHMFGPGPSNVPPRILKAGANPVIGHMHPEIFELLPTTADQTSSEQHRGRRSSQDPGQLLCPAETTLVIGIRAELHPFIPSYSEPLLVETNNMESTSRRTGPFTIDIQTPDATHQYCYGAGSGALIDEHLEDISSILAISSQDSSEMYCEANKANLVIFTDQAFVRKVQLKRLSRSGLRVIYHHCALYKCATLSCFTCDLIPK</sequence>
<evidence type="ECO:0000256" key="3">
    <source>
        <dbReference type="SAM" id="MobiDB-lite"/>
    </source>
</evidence>
<dbReference type="GO" id="GO:0008453">
    <property type="term" value="F:alanine-glyoxylate transaminase activity"/>
    <property type="evidence" value="ECO:0007669"/>
    <property type="project" value="TreeGrafter"/>
</dbReference>
<evidence type="ECO:0000313" key="4">
    <source>
        <dbReference type="EMBL" id="KAF0036099.1"/>
    </source>
</evidence>
<proteinExistence type="predicted"/>
<dbReference type="Gene3D" id="3.90.1150.10">
    <property type="entry name" value="Aspartate Aminotransferase, domain 1"/>
    <property type="match status" value="1"/>
</dbReference>
<dbReference type="Proteomes" id="UP000438429">
    <property type="component" value="Unassembled WGS sequence"/>
</dbReference>
<gene>
    <name evidence="4" type="ORF">F2P81_011411</name>
</gene>
<dbReference type="GO" id="GO:0019265">
    <property type="term" value="P:glycine biosynthetic process, by transamination of glyoxylate"/>
    <property type="evidence" value="ECO:0007669"/>
    <property type="project" value="TreeGrafter"/>
</dbReference>
<evidence type="ECO:0000313" key="5">
    <source>
        <dbReference type="Proteomes" id="UP000438429"/>
    </source>
</evidence>
<dbReference type="AlphaFoldDB" id="A0A6A4STT8"/>
<comment type="caution">
    <text evidence="4">The sequence shown here is derived from an EMBL/GenBank/DDBJ whole genome shotgun (WGS) entry which is preliminary data.</text>
</comment>
<comment type="cofactor">
    <cofactor evidence="1">
        <name>pyridoxal 5'-phosphate</name>
        <dbReference type="ChEBI" id="CHEBI:597326"/>
    </cofactor>
</comment>
<dbReference type="InterPro" id="IPR015421">
    <property type="entry name" value="PyrdxlP-dep_Trfase_major"/>
</dbReference>
<evidence type="ECO:0000256" key="2">
    <source>
        <dbReference type="ARBA" id="ARBA00022898"/>
    </source>
</evidence>
<dbReference type="PANTHER" id="PTHR21152">
    <property type="entry name" value="AMINOTRANSFERASE CLASS V"/>
    <property type="match status" value="1"/>
</dbReference>
<dbReference type="SUPFAM" id="SSF53383">
    <property type="entry name" value="PLP-dependent transferases"/>
    <property type="match status" value="1"/>
</dbReference>
<feature type="region of interest" description="Disordered" evidence="3">
    <location>
        <begin position="59"/>
        <end position="78"/>
    </location>
</feature>
<dbReference type="EMBL" id="VEVO01000010">
    <property type="protein sequence ID" value="KAF0036099.1"/>
    <property type="molecule type" value="Genomic_DNA"/>
</dbReference>
<name>A0A6A4STT8_SCOMX</name>